<evidence type="ECO:0000256" key="2">
    <source>
        <dbReference type="ARBA" id="ARBA00023125"/>
    </source>
</evidence>
<keyword evidence="7" id="KW-1185">Reference proteome</keyword>
<dbReference type="Pfam" id="PF09339">
    <property type="entry name" value="HTH_IclR"/>
    <property type="match status" value="1"/>
</dbReference>
<keyword evidence="1" id="KW-0805">Transcription regulation</keyword>
<reference evidence="6 7" key="1">
    <citation type="submission" date="2024-01" db="EMBL/GenBank/DDBJ databases">
        <title>New evidence supports the origin of RcGTA from prophage.</title>
        <authorList>
            <person name="Xu Y."/>
            <person name="Liu B."/>
            <person name="Chen F."/>
        </authorList>
    </citation>
    <scope>NUCLEOTIDE SEQUENCE [LARGE SCALE GENOMIC DNA]</scope>
    <source>
        <strain evidence="6 7">CBW1107-2</strain>
    </source>
</reference>
<feature type="domain" description="IclR-ED" evidence="5">
    <location>
        <begin position="82"/>
        <end position="260"/>
    </location>
</feature>
<dbReference type="SUPFAM" id="SSF55781">
    <property type="entry name" value="GAF domain-like"/>
    <property type="match status" value="1"/>
</dbReference>
<evidence type="ECO:0000259" key="5">
    <source>
        <dbReference type="PROSITE" id="PS51078"/>
    </source>
</evidence>
<dbReference type="EMBL" id="JAZHFV010000001">
    <property type="protein sequence ID" value="MEX4006660.1"/>
    <property type="molecule type" value="Genomic_DNA"/>
</dbReference>
<evidence type="ECO:0000256" key="3">
    <source>
        <dbReference type="ARBA" id="ARBA00023163"/>
    </source>
</evidence>
<dbReference type="Gene3D" id="1.10.10.10">
    <property type="entry name" value="Winged helix-like DNA-binding domain superfamily/Winged helix DNA-binding domain"/>
    <property type="match status" value="1"/>
</dbReference>
<dbReference type="InterPro" id="IPR036390">
    <property type="entry name" value="WH_DNA-bd_sf"/>
</dbReference>
<organism evidence="6 7">
    <name type="scientific">Neoaquamicrobium sediminum</name>
    <dbReference type="NCBI Taxonomy" id="1849104"/>
    <lineage>
        <taxon>Bacteria</taxon>
        <taxon>Pseudomonadati</taxon>
        <taxon>Pseudomonadota</taxon>
        <taxon>Alphaproteobacteria</taxon>
        <taxon>Hyphomicrobiales</taxon>
        <taxon>Phyllobacteriaceae</taxon>
        <taxon>Neoaquamicrobium</taxon>
    </lineage>
</organism>
<dbReference type="InterPro" id="IPR014757">
    <property type="entry name" value="Tscrpt_reg_IclR_C"/>
</dbReference>
<dbReference type="PROSITE" id="PS51077">
    <property type="entry name" value="HTH_ICLR"/>
    <property type="match status" value="1"/>
</dbReference>
<dbReference type="PANTHER" id="PTHR30136">
    <property type="entry name" value="HELIX-TURN-HELIX TRANSCRIPTIONAL REGULATOR, ICLR FAMILY"/>
    <property type="match status" value="1"/>
</dbReference>
<evidence type="ECO:0000256" key="1">
    <source>
        <dbReference type="ARBA" id="ARBA00023015"/>
    </source>
</evidence>
<evidence type="ECO:0000313" key="6">
    <source>
        <dbReference type="EMBL" id="MEX4006660.1"/>
    </source>
</evidence>
<accession>A0ABV3WPT6</accession>
<dbReference type="PANTHER" id="PTHR30136:SF7">
    <property type="entry name" value="HTH-TYPE TRANSCRIPTIONAL REGULATOR KDGR-RELATED"/>
    <property type="match status" value="1"/>
</dbReference>
<comment type="caution">
    <text evidence="6">The sequence shown here is derived from an EMBL/GenBank/DDBJ whole genome shotgun (WGS) entry which is preliminary data.</text>
</comment>
<sequence>MESAVVEQRDRQTDDRYRAPALDKGLDILELLSEQPRGMTRAEIVKAMGRSASEIYRMLERLVARDYVSRSPEGDRYALTMKLFVLAHRHPPVRRLVARALPLMDAFARAALQSSHLVVPDTEQAIVVAQATCPGNWEFGIRVGTQIALLGTGSGHTLLAFQDPHLTEEALDRWQRDGKDHDMDAMRAELEACRNAGHRIGPSQQIRGVDDISVPIRSPEGHAIAVLTCPYIQRLDGKAQPEIDEVLALLKGVAQDLSLS</sequence>
<dbReference type="SMART" id="SM00346">
    <property type="entry name" value="HTH_ICLR"/>
    <property type="match status" value="1"/>
</dbReference>
<dbReference type="InterPro" id="IPR036388">
    <property type="entry name" value="WH-like_DNA-bd_sf"/>
</dbReference>
<protein>
    <submittedName>
        <fullName evidence="6">IclR family transcriptional regulator</fullName>
    </submittedName>
</protein>
<evidence type="ECO:0000313" key="7">
    <source>
        <dbReference type="Proteomes" id="UP001559025"/>
    </source>
</evidence>
<dbReference type="Proteomes" id="UP001559025">
    <property type="component" value="Unassembled WGS sequence"/>
</dbReference>
<gene>
    <name evidence="6" type="ORF">V1479_05045</name>
</gene>
<dbReference type="InterPro" id="IPR029016">
    <property type="entry name" value="GAF-like_dom_sf"/>
</dbReference>
<keyword evidence="2" id="KW-0238">DNA-binding</keyword>
<keyword evidence="3" id="KW-0804">Transcription</keyword>
<dbReference type="Gene3D" id="3.30.450.40">
    <property type="match status" value="1"/>
</dbReference>
<proteinExistence type="predicted"/>
<name>A0ABV3WPT6_9HYPH</name>
<evidence type="ECO:0000259" key="4">
    <source>
        <dbReference type="PROSITE" id="PS51077"/>
    </source>
</evidence>
<feature type="domain" description="HTH iclR-type" evidence="4">
    <location>
        <begin position="19"/>
        <end position="81"/>
    </location>
</feature>
<dbReference type="PROSITE" id="PS51078">
    <property type="entry name" value="ICLR_ED"/>
    <property type="match status" value="1"/>
</dbReference>
<dbReference type="InterPro" id="IPR050707">
    <property type="entry name" value="HTH_MetabolicPath_Reg"/>
</dbReference>
<dbReference type="RefSeq" id="WP_368801917.1">
    <property type="nucleotide sequence ID" value="NZ_JAZHFV010000001.1"/>
</dbReference>
<dbReference type="Pfam" id="PF01614">
    <property type="entry name" value="IclR_C"/>
    <property type="match status" value="1"/>
</dbReference>
<dbReference type="SUPFAM" id="SSF46785">
    <property type="entry name" value="Winged helix' DNA-binding domain"/>
    <property type="match status" value="1"/>
</dbReference>
<dbReference type="InterPro" id="IPR005471">
    <property type="entry name" value="Tscrpt_reg_IclR_N"/>
</dbReference>